<name>A0A7C8M882_9PLEO</name>
<keyword evidence="2" id="KW-0472">Membrane</keyword>
<dbReference type="EMBL" id="JAADJZ010000014">
    <property type="protein sequence ID" value="KAF2870095.1"/>
    <property type="molecule type" value="Genomic_DNA"/>
</dbReference>
<feature type="region of interest" description="Disordered" evidence="1">
    <location>
        <begin position="264"/>
        <end position="286"/>
    </location>
</feature>
<gene>
    <name evidence="3" type="ORF">BDV95DRAFT_595658</name>
</gene>
<dbReference type="Proteomes" id="UP000481861">
    <property type="component" value="Unassembled WGS sequence"/>
</dbReference>
<feature type="region of interest" description="Disordered" evidence="1">
    <location>
        <begin position="104"/>
        <end position="123"/>
    </location>
</feature>
<protein>
    <submittedName>
        <fullName evidence="3">Uncharacterized protein</fullName>
    </submittedName>
</protein>
<keyword evidence="2" id="KW-0812">Transmembrane</keyword>
<feature type="compositionally biased region" description="Low complexity" evidence="1">
    <location>
        <begin position="265"/>
        <end position="286"/>
    </location>
</feature>
<accession>A0A7C8M882</accession>
<evidence type="ECO:0000256" key="2">
    <source>
        <dbReference type="SAM" id="Phobius"/>
    </source>
</evidence>
<feature type="compositionally biased region" description="Polar residues" evidence="1">
    <location>
        <begin position="367"/>
        <end position="396"/>
    </location>
</feature>
<evidence type="ECO:0000313" key="4">
    <source>
        <dbReference type="Proteomes" id="UP000481861"/>
    </source>
</evidence>
<feature type="compositionally biased region" description="Basic and acidic residues" evidence="1">
    <location>
        <begin position="311"/>
        <end position="327"/>
    </location>
</feature>
<feature type="region of interest" description="Disordered" evidence="1">
    <location>
        <begin position="311"/>
        <end position="351"/>
    </location>
</feature>
<organism evidence="3 4">
    <name type="scientific">Massariosphaeria phaeospora</name>
    <dbReference type="NCBI Taxonomy" id="100035"/>
    <lineage>
        <taxon>Eukaryota</taxon>
        <taxon>Fungi</taxon>
        <taxon>Dikarya</taxon>
        <taxon>Ascomycota</taxon>
        <taxon>Pezizomycotina</taxon>
        <taxon>Dothideomycetes</taxon>
        <taxon>Pleosporomycetidae</taxon>
        <taxon>Pleosporales</taxon>
        <taxon>Pleosporales incertae sedis</taxon>
        <taxon>Massariosphaeria</taxon>
    </lineage>
</organism>
<evidence type="ECO:0000313" key="3">
    <source>
        <dbReference type="EMBL" id="KAF2870095.1"/>
    </source>
</evidence>
<sequence>MPSQHHPSNNDSLPQQTHYDRQSSRPVPDARPSSRLPLFGHRATPSPSSLIAGNPPPLPITATPSVASSMDRVRQRAAFGKAVPPGSFNAPHSTPLSASALQKKDVLGGHSRSGSARSLRSVRSVPKDMWEEEADASEKSKVQRYEEWEKSPLLMKKRSLLRRSVLKVRSVDESSGMYCLVLLTRFNANLTLGMEPSSPSLLSPRLSSSMAKALGTNNSLSGLRSRDSYGALHHTTLDDKSVYSFAGGDDQGELGAPRLRNEQGSVAAVSPASRLASSSSSPLSDLSDLEFINPPAVQESPKEILARVAARKEGVKDDGDARTEEQRGTGQDHSMWPSKKELPTDSKVSPHGLVLTPTRKLYEQAPVTPTNRLSPTSSLRTKSSTVSRIAASQTRPATPAAELLGPSATSPEHKQRLNFLAQLPLQAPLIRSPVGTTICQRPIASYSGIRIEHAIFLVFGSPLCQALTLGLQHIGREPIAAETLFVRMWIGLVTGVAMAVVVHCVMLCVVRMRMALS</sequence>
<feature type="region of interest" description="Disordered" evidence="1">
    <location>
        <begin position="1"/>
        <end position="73"/>
    </location>
</feature>
<comment type="caution">
    <text evidence="3">The sequence shown here is derived from an EMBL/GenBank/DDBJ whole genome shotgun (WGS) entry which is preliminary data.</text>
</comment>
<keyword evidence="4" id="KW-1185">Reference proteome</keyword>
<evidence type="ECO:0000256" key="1">
    <source>
        <dbReference type="SAM" id="MobiDB-lite"/>
    </source>
</evidence>
<feature type="region of interest" description="Disordered" evidence="1">
    <location>
        <begin position="365"/>
        <end position="408"/>
    </location>
</feature>
<feature type="transmembrane region" description="Helical" evidence="2">
    <location>
        <begin position="488"/>
        <end position="510"/>
    </location>
</feature>
<feature type="compositionally biased region" description="Polar residues" evidence="1">
    <location>
        <begin position="1"/>
        <end position="17"/>
    </location>
</feature>
<dbReference type="AlphaFoldDB" id="A0A7C8M882"/>
<reference evidence="3 4" key="1">
    <citation type="submission" date="2020-01" db="EMBL/GenBank/DDBJ databases">
        <authorList>
            <consortium name="DOE Joint Genome Institute"/>
            <person name="Haridas S."/>
            <person name="Albert R."/>
            <person name="Binder M."/>
            <person name="Bloem J."/>
            <person name="Labutti K."/>
            <person name="Salamov A."/>
            <person name="Andreopoulos B."/>
            <person name="Baker S.E."/>
            <person name="Barry K."/>
            <person name="Bills G."/>
            <person name="Bluhm B.H."/>
            <person name="Cannon C."/>
            <person name="Castanera R."/>
            <person name="Culley D.E."/>
            <person name="Daum C."/>
            <person name="Ezra D."/>
            <person name="Gonzalez J.B."/>
            <person name="Henrissat B."/>
            <person name="Kuo A."/>
            <person name="Liang C."/>
            <person name="Lipzen A."/>
            <person name="Lutzoni F."/>
            <person name="Magnuson J."/>
            <person name="Mondo S."/>
            <person name="Nolan M."/>
            <person name="Ohm R."/>
            <person name="Pangilinan J."/>
            <person name="Park H.-J.H."/>
            <person name="Ramirez L."/>
            <person name="Alfaro M."/>
            <person name="Sun H."/>
            <person name="Tritt A."/>
            <person name="Yoshinaga Y."/>
            <person name="Zwiers L.-H.L."/>
            <person name="Turgeon B.G."/>
            <person name="Goodwin S.B."/>
            <person name="Spatafora J.W."/>
            <person name="Crous P.W."/>
            <person name="Grigoriev I.V."/>
        </authorList>
    </citation>
    <scope>NUCLEOTIDE SEQUENCE [LARGE SCALE GENOMIC DNA]</scope>
    <source>
        <strain evidence="3 4">CBS 611.86</strain>
    </source>
</reference>
<proteinExistence type="predicted"/>
<keyword evidence="2" id="KW-1133">Transmembrane helix</keyword>